<organism evidence="1 2">
    <name type="scientific">Caerostris darwini</name>
    <dbReference type="NCBI Taxonomy" id="1538125"/>
    <lineage>
        <taxon>Eukaryota</taxon>
        <taxon>Metazoa</taxon>
        <taxon>Ecdysozoa</taxon>
        <taxon>Arthropoda</taxon>
        <taxon>Chelicerata</taxon>
        <taxon>Arachnida</taxon>
        <taxon>Araneae</taxon>
        <taxon>Araneomorphae</taxon>
        <taxon>Entelegynae</taxon>
        <taxon>Araneoidea</taxon>
        <taxon>Araneidae</taxon>
        <taxon>Caerostris</taxon>
    </lineage>
</organism>
<accession>A0AAV4VA20</accession>
<evidence type="ECO:0000313" key="1">
    <source>
        <dbReference type="EMBL" id="GIY66749.1"/>
    </source>
</evidence>
<keyword evidence="2" id="KW-1185">Reference proteome</keyword>
<comment type="caution">
    <text evidence="1">The sequence shown here is derived from an EMBL/GenBank/DDBJ whole genome shotgun (WGS) entry which is preliminary data.</text>
</comment>
<gene>
    <name evidence="1" type="ORF">CDAR_472921</name>
</gene>
<dbReference type="Proteomes" id="UP001054837">
    <property type="component" value="Unassembled WGS sequence"/>
</dbReference>
<dbReference type="EMBL" id="BPLQ01012650">
    <property type="protein sequence ID" value="GIY66749.1"/>
    <property type="molecule type" value="Genomic_DNA"/>
</dbReference>
<reference evidence="1 2" key="1">
    <citation type="submission" date="2021-06" db="EMBL/GenBank/DDBJ databases">
        <title>Caerostris darwini draft genome.</title>
        <authorList>
            <person name="Kono N."/>
            <person name="Arakawa K."/>
        </authorList>
    </citation>
    <scope>NUCLEOTIDE SEQUENCE [LARGE SCALE GENOMIC DNA]</scope>
</reference>
<name>A0AAV4VA20_9ARAC</name>
<protein>
    <submittedName>
        <fullName evidence="1">Uncharacterized protein</fullName>
    </submittedName>
</protein>
<sequence length="80" mass="9072">MCVCPVIRKKEQSFQSNIAKAAKLLHGVENLGHTLLEIAMGLINNCINQSGYGYCRQIWLIVCHRIIDEIKASPRKEFSK</sequence>
<proteinExistence type="predicted"/>
<evidence type="ECO:0000313" key="2">
    <source>
        <dbReference type="Proteomes" id="UP001054837"/>
    </source>
</evidence>
<dbReference type="AlphaFoldDB" id="A0AAV4VA20"/>